<feature type="domain" description="PEX14-like helix-turn-helix" evidence="2">
    <location>
        <begin position="3"/>
        <end position="65"/>
    </location>
</feature>
<evidence type="ECO:0000259" key="1">
    <source>
        <dbReference type="Pfam" id="PF16113"/>
    </source>
</evidence>
<dbReference type="SUPFAM" id="SSF52096">
    <property type="entry name" value="ClpP/crotonase"/>
    <property type="match status" value="1"/>
</dbReference>
<dbReference type="InterPro" id="IPR045004">
    <property type="entry name" value="ECH_dom"/>
</dbReference>
<feature type="domain" description="Enoyl-CoA hydratase/isomerase" evidence="1">
    <location>
        <begin position="358"/>
        <end position="515"/>
    </location>
</feature>
<dbReference type="InterPro" id="IPR058841">
    <property type="entry name" value="HTH_76"/>
</dbReference>
<keyword evidence="4" id="KW-1185">Reference proteome</keyword>
<dbReference type="Proteomes" id="UP000603453">
    <property type="component" value="Unassembled WGS sequence"/>
</dbReference>
<proteinExistence type="predicted"/>
<protein>
    <submittedName>
        <fullName evidence="3">Uncharacterized protein</fullName>
    </submittedName>
</protein>
<gene>
    <name evidence="3" type="ORF">INT47_006078</name>
</gene>
<dbReference type="OrthoDB" id="9936937at2759"/>
<dbReference type="AlphaFoldDB" id="A0A8H7V9D9"/>
<evidence type="ECO:0000259" key="2">
    <source>
        <dbReference type="Pfam" id="PF25871"/>
    </source>
</evidence>
<reference evidence="3" key="1">
    <citation type="submission" date="2020-12" db="EMBL/GenBank/DDBJ databases">
        <title>Metabolic potential, ecology and presence of endohyphal bacteria is reflected in genomic diversity of Mucoromycotina.</title>
        <authorList>
            <person name="Muszewska A."/>
            <person name="Okrasinska A."/>
            <person name="Steczkiewicz K."/>
            <person name="Drgas O."/>
            <person name="Orlowska M."/>
            <person name="Perlinska-Lenart U."/>
            <person name="Aleksandrzak-Piekarczyk T."/>
            <person name="Szatraj K."/>
            <person name="Zielenkiewicz U."/>
            <person name="Pilsyk S."/>
            <person name="Malc E."/>
            <person name="Mieczkowski P."/>
            <person name="Kruszewska J.S."/>
            <person name="Biernat P."/>
            <person name="Pawlowska J."/>
        </authorList>
    </citation>
    <scope>NUCLEOTIDE SEQUENCE</scope>
    <source>
        <strain evidence="3">WA0000017839</strain>
    </source>
</reference>
<dbReference type="InterPro" id="IPR029045">
    <property type="entry name" value="ClpP/crotonase-like_dom_sf"/>
</dbReference>
<organism evidence="3 4">
    <name type="scientific">Mucor saturninus</name>
    <dbReference type="NCBI Taxonomy" id="64648"/>
    <lineage>
        <taxon>Eukaryota</taxon>
        <taxon>Fungi</taxon>
        <taxon>Fungi incertae sedis</taxon>
        <taxon>Mucoromycota</taxon>
        <taxon>Mucoromycotina</taxon>
        <taxon>Mucoromycetes</taxon>
        <taxon>Mucorales</taxon>
        <taxon>Mucorineae</taxon>
        <taxon>Mucoraceae</taxon>
        <taxon>Mucor</taxon>
    </lineage>
</organism>
<accession>A0A8H7V9D9</accession>
<comment type="caution">
    <text evidence="3">The sequence shown here is derived from an EMBL/GenBank/DDBJ whole genome shotgun (WGS) entry which is preliminary data.</text>
</comment>
<evidence type="ECO:0000313" key="4">
    <source>
        <dbReference type="Proteomes" id="UP000603453"/>
    </source>
</evidence>
<dbReference type="Gene3D" id="3.90.226.10">
    <property type="entry name" value="2-enoyl-CoA Hydratase, Chain A, domain 1"/>
    <property type="match status" value="1"/>
</dbReference>
<dbReference type="EMBL" id="JAEPRD010000020">
    <property type="protein sequence ID" value="KAG2208223.1"/>
    <property type="molecule type" value="Genomic_DNA"/>
</dbReference>
<feature type="domain" description="PEX14-like helix-turn-helix" evidence="2">
    <location>
        <begin position="77"/>
        <end position="150"/>
    </location>
</feature>
<sequence length="621" mass="70700">MNNTFETFNNYPWQSDQVFQAGLQTILAQLPQDNDHDANLMKAKHFYFSRFQQNFDLEEYLIYQQLKLDEKLGKQKEELYHRLQDYDYDQDEDYKTGLPNIIRGWLKEQSSGLWDKERLEQEFEKAKAFYYVSRVEKVNLVEYFAWKAKNETNKPSCPFANLWQNKSIGPVDQINAASFIVTEKRGPLIVTLSSPKSRNIFSVGRLQDLESALKDGVNDQQVTSLFITATVADSSRPDESNQRIETKDTKILSCGLAYDQTSKLVSGSELRQASLQKLADMYYTVAHDLIENKKLTVTFSNGQIPLNAVYLTLCLGFMRVITEHALLIFTIELSHAPIPPLLLLAMARTRTKGTKPLPTGMELYLALAAPEYAKLRGPEILRLGLADVFVPEAKLSDAFTTAKNMAVCPPPDTTASIQLALAIHHTYSGPNRLSVWEEHIENVFGAATSFDDLQQRLELLGNQWSRNILNHWKTLPSTLLKVIFRAVQQCKDMAPFEILKLEKDLNSKWRQTDDYKIWLRSQNTWSDDASVDFYFEEVQELDTSDSVVYEAVQEQSLEAVCPVTGQKATQAKCPFNKEEQTRTCPVSGQKTLDTENTEGCPFNKKSDTAISALEDLTLEPK</sequence>
<dbReference type="Pfam" id="PF25871">
    <property type="entry name" value="HTH_76"/>
    <property type="match status" value="2"/>
</dbReference>
<evidence type="ECO:0000313" key="3">
    <source>
        <dbReference type="EMBL" id="KAG2208223.1"/>
    </source>
</evidence>
<dbReference type="Pfam" id="PF16113">
    <property type="entry name" value="ECH_2"/>
    <property type="match status" value="1"/>
</dbReference>
<name>A0A8H7V9D9_9FUNG</name>